<organism evidence="7 8">
    <name type="scientific">Stachybotrys elegans</name>
    <dbReference type="NCBI Taxonomy" id="80388"/>
    <lineage>
        <taxon>Eukaryota</taxon>
        <taxon>Fungi</taxon>
        <taxon>Dikarya</taxon>
        <taxon>Ascomycota</taxon>
        <taxon>Pezizomycotina</taxon>
        <taxon>Sordariomycetes</taxon>
        <taxon>Hypocreomycetidae</taxon>
        <taxon>Hypocreales</taxon>
        <taxon>Stachybotryaceae</taxon>
        <taxon>Stachybotrys</taxon>
    </lineage>
</organism>
<feature type="transmembrane region" description="Helical" evidence="6">
    <location>
        <begin position="160"/>
        <end position="177"/>
    </location>
</feature>
<evidence type="ECO:0000256" key="2">
    <source>
        <dbReference type="ARBA" id="ARBA00022692"/>
    </source>
</evidence>
<accession>A0A8K0SW14</accession>
<feature type="region of interest" description="Disordered" evidence="5">
    <location>
        <begin position="431"/>
        <end position="460"/>
    </location>
</feature>
<keyword evidence="3 6" id="KW-1133">Transmembrane helix</keyword>
<dbReference type="GO" id="GO:0015165">
    <property type="term" value="F:pyrimidine nucleotide-sugar transmembrane transporter activity"/>
    <property type="evidence" value="ECO:0007669"/>
    <property type="project" value="InterPro"/>
</dbReference>
<comment type="subcellular location">
    <subcellularLocation>
        <location evidence="1">Membrane</location>
        <topology evidence="1">Multi-pass membrane protein</topology>
    </subcellularLocation>
</comment>
<evidence type="ECO:0000256" key="5">
    <source>
        <dbReference type="SAM" id="MobiDB-lite"/>
    </source>
</evidence>
<keyword evidence="8" id="KW-1185">Reference proteome</keyword>
<evidence type="ECO:0000256" key="3">
    <source>
        <dbReference type="ARBA" id="ARBA00022989"/>
    </source>
</evidence>
<name>A0A8K0SW14_9HYPO</name>
<evidence type="ECO:0000313" key="8">
    <source>
        <dbReference type="Proteomes" id="UP000813444"/>
    </source>
</evidence>
<dbReference type="InterPro" id="IPR037185">
    <property type="entry name" value="EmrE-like"/>
</dbReference>
<dbReference type="EMBL" id="JAGPNK010000004">
    <property type="protein sequence ID" value="KAH7323050.1"/>
    <property type="molecule type" value="Genomic_DNA"/>
</dbReference>
<feature type="transmembrane region" description="Helical" evidence="6">
    <location>
        <begin position="280"/>
        <end position="298"/>
    </location>
</feature>
<keyword evidence="4 6" id="KW-0472">Membrane</keyword>
<dbReference type="SUPFAM" id="SSF103481">
    <property type="entry name" value="Multidrug resistance efflux transporter EmrE"/>
    <property type="match status" value="1"/>
</dbReference>
<feature type="transmembrane region" description="Helical" evidence="6">
    <location>
        <begin position="339"/>
        <end position="359"/>
    </location>
</feature>
<sequence length="460" mass="51006">MAEKKLGGPGAASSSTGVGKQAALITLVFQNSVLILIMHYSRIMPYAGPHRYFTSTAVFLNEVLKLAVSLTLAIYETSQTLAPSTPATVLFEQIYNAVFAGDGWKLAIPAALYTFQNILQYTAVSNLDAVHFQVLYQLKILITAVFSVLLLRRPLNMRRWVSLVILTLGVCIVSLPSSDAVDKSVFYHEMTDHFFPRSYHEIGQASTPDIEPEPHLERRSATYEGIDDDLPPVDPMMNYSVGVTSVLVAAAVSGLAGVYFEKILKESPFQASVWIRNVQLSFYSIIAALIGGVIWQDGSEIQEHGFFEGYNWVVWTVVVLQAFGGLIASIVIRDVGNIVKNFATSISIIVSFIISMWMFEFDVTITFLIGTSFVMLATYLYSNSDRGIHRPPPIRIASFEKPLVEKPHTPRLAPKHMPDRGRLTLDPFDVKGLGISSSRPNSPMLPRQPSRTRLVLENDD</sequence>
<evidence type="ECO:0000256" key="6">
    <source>
        <dbReference type="SAM" id="Phobius"/>
    </source>
</evidence>
<feature type="transmembrane region" description="Helical" evidence="6">
    <location>
        <begin position="134"/>
        <end position="151"/>
    </location>
</feature>
<gene>
    <name evidence="7" type="ORF">B0I35DRAFT_192505</name>
</gene>
<evidence type="ECO:0000256" key="4">
    <source>
        <dbReference type="ARBA" id="ARBA00023136"/>
    </source>
</evidence>
<dbReference type="OrthoDB" id="408493at2759"/>
<feature type="transmembrane region" description="Helical" evidence="6">
    <location>
        <begin position="365"/>
        <end position="382"/>
    </location>
</feature>
<protein>
    <submittedName>
        <fullName evidence="7">UDP-galactose transporter</fullName>
    </submittedName>
</protein>
<feature type="transmembrane region" description="Helical" evidence="6">
    <location>
        <begin position="22"/>
        <end position="40"/>
    </location>
</feature>
<dbReference type="NCBIfam" id="TIGR00803">
    <property type="entry name" value="nst"/>
    <property type="match status" value="2"/>
</dbReference>
<feature type="transmembrane region" description="Helical" evidence="6">
    <location>
        <begin position="239"/>
        <end position="260"/>
    </location>
</feature>
<dbReference type="AlphaFoldDB" id="A0A8K0SW14"/>
<dbReference type="InterPro" id="IPR007271">
    <property type="entry name" value="Nuc_sug_transpt"/>
</dbReference>
<comment type="caution">
    <text evidence="7">The sequence shown here is derived from an EMBL/GenBank/DDBJ whole genome shotgun (WGS) entry which is preliminary data.</text>
</comment>
<dbReference type="PANTHER" id="PTHR10231">
    <property type="entry name" value="NUCLEOTIDE-SUGAR TRANSMEMBRANE TRANSPORTER"/>
    <property type="match status" value="1"/>
</dbReference>
<keyword evidence="2 6" id="KW-0812">Transmembrane</keyword>
<dbReference type="Pfam" id="PF04142">
    <property type="entry name" value="Nuc_sug_transp"/>
    <property type="match status" value="1"/>
</dbReference>
<proteinExistence type="predicted"/>
<feature type="transmembrane region" description="Helical" evidence="6">
    <location>
        <begin position="310"/>
        <end position="332"/>
    </location>
</feature>
<dbReference type="Proteomes" id="UP000813444">
    <property type="component" value="Unassembled WGS sequence"/>
</dbReference>
<evidence type="ECO:0000256" key="1">
    <source>
        <dbReference type="ARBA" id="ARBA00004141"/>
    </source>
</evidence>
<reference evidence="7" key="1">
    <citation type="journal article" date="2021" name="Nat. Commun.">
        <title>Genetic determinants of endophytism in the Arabidopsis root mycobiome.</title>
        <authorList>
            <person name="Mesny F."/>
            <person name="Miyauchi S."/>
            <person name="Thiergart T."/>
            <person name="Pickel B."/>
            <person name="Atanasova L."/>
            <person name="Karlsson M."/>
            <person name="Huettel B."/>
            <person name="Barry K.W."/>
            <person name="Haridas S."/>
            <person name="Chen C."/>
            <person name="Bauer D."/>
            <person name="Andreopoulos W."/>
            <person name="Pangilinan J."/>
            <person name="LaButti K."/>
            <person name="Riley R."/>
            <person name="Lipzen A."/>
            <person name="Clum A."/>
            <person name="Drula E."/>
            <person name="Henrissat B."/>
            <person name="Kohler A."/>
            <person name="Grigoriev I.V."/>
            <person name="Martin F.M."/>
            <person name="Hacquard S."/>
        </authorList>
    </citation>
    <scope>NUCLEOTIDE SEQUENCE</scope>
    <source>
        <strain evidence="7">MPI-CAGE-CH-0235</strain>
    </source>
</reference>
<evidence type="ECO:0000313" key="7">
    <source>
        <dbReference type="EMBL" id="KAH7323050.1"/>
    </source>
</evidence>
<dbReference type="GO" id="GO:0000139">
    <property type="term" value="C:Golgi membrane"/>
    <property type="evidence" value="ECO:0007669"/>
    <property type="project" value="InterPro"/>
</dbReference>
<dbReference type="PIRSF" id="PIRSF005799">
    <property type="entry name" value="UDP-gal_transpt"/>
    <property type="match status" value="1"/>
</dbReference>